<dbReference type="HOGENOM" id="CLU_066944_0_0_1"/>
<sequence length="352" mass="41207">MYISNPPKPSSKTTIGDVFMFIFFVVFPVGVGLFIFFRHLRHYLKSFKHHSKTTYPQSPIWLNPNAYRYYRENPINEEAGFLVHRASFKKRLWMDKKGKTKEKDKLVMVMMRRLLEGVLGREVQCNQLPDTTTVISIPKRSFKSTAVPGTFTLKVEGPMDPERGGRFEYQMIGDNRIQVVFYVTNTGTYVAGICIYIEDPYQSIIHYRESIVKKFMNSPEYWSEGCLEEETMEILRRKNSNKSMVLQTKNRYGEMKQWIFHGDSKSFKPIKPKNASDLIQEDGSSLKILSKFFSVKMCQSQKKIVMILVRNGEKMHAEWNKNTRFVNYTKCETCNEPDDVQPPSYHSIQKKE</sequence>
<dbReference type="InParanoid" id="G0NZD0"/>
<reference evidence="3" key="1">
    <citation type="submission" date="2011-07" db="EMBL/GenBank/DDBJ databases">
        <authorList>
            <consortium name="Caenorhabditis brenneri Sequencing and Analysis Consortium"/>
            <person name="Wilson R.K."/>
        </authorList>
    </citation>
    <scope>NUCLEOTIDE SEQUENCE [LARGE SCALE GENOMIC DNA]</scope>
    <source>
        <strain evidence="3">PB2801</strain>
    </source>
</reference>
<keyword evidence="1" id="KW-0472">Membrane</keyword>
<dbReference type="PANTHER" id="PTHR34005:SF7">
    <property type="entry name" value="PROTEIN CBG26726"/>
    <property type="match status" value="1"/>
</dbReference>
<dbReference type="AlphaFoldDB" id="G0NZD0"/>
<keyword evidence="1" id="KW-0812">Transmembrane</keyword>
<keyword evidence="1" id="KW-1133">Transmembrane helix</keyword>
<name>G0NZD0_CAEBE</name>
<dbReference type="OrthoDB" id="5775364at2759"/>
<feature type="transmembrane region" description="Helical" evidence="1">
    <location>
        <begin position="18"/>
        <end position="37"/>
    </location>
</feature>
<dbReference type="Proteomes" id="UP000008068">
    <property type="component" value="Unassembled WGS sequence"/>
</dbReference>
<dbReference type="OMA" id="RRSWIRY"/>
<evidence type="ECO:0000313" key="2">
    <source>
        <dbReference type="EMBL" id="EGT41198.1"/>
    </source>
</evidence>
<proteinExistence type="predicted"/>
<dbReference type="EMBL" id="GL379989">
    <property type="protein sequence ID" value="EGT41198.1"/>
    <property type="molecule type" value="Genomic_DNA"/>
</dbReference>
<organism evidence="3">
    <name type="scientific">Caenorhabditis brenneri</name>
    <name type="common">Nematode worm</name>
    <dbReference type="NCBI Taxonomy" id="135651"/>
    <lineage>
        <taxon>Eukaryota</taxon>
        <taxon>Metazoa</taxon>
        <taxon>Ecdysozoa</taxon>
        <taxon>Nematoda</taxon>
        <taxon>Chromadorea</taxon>
        <taxon>Rhabditida</taxon>
        <taxon>Rhabditina</taxon>
        <taxon>Rhabditomorpha</taxon>
        <taxon>Rhabditoidea</taxon>
        <taxon>Rhabditidae</taxon>
        <taxon>Peloderinae</taxon>
        <taxon>Caenorhabditis</taxon>
    </lineage>
</organism>
<dbReference type="PANTHER" id="PTHR34005">
    <property type="entry name" value="PROTEIN CBG15054-RELATED"/>
    <property type="match status" value="1"/>
</dbReference>
<protein>
    <submittedName>
        <fullName evidence="2">Uncharacterized protein</fullName>
    </submittedName>
</protein>
<evidence type="ECO:0000256" key="1">
    <source>
        <dbReference type="SAM" id="Phobius"/>
    </source>
</evidence>
<evidence type="ECO:0000313" key="3">
    <source>
        <dbReference type="Proteomes" id="UP000008068"/>
    </source>
</evidence>
<keyword evidence="3" id="KW-1185">Reference proteome</keyword>
<gene>
    <name evidence="2" type="ORF">CAEBREN_22326</name>
</gene>
<dbReference type="eggNOG" id="ENOG502THNP">
    <property type="taxonomic scope" value="Eukaryota"/>
</dbReference>
<accession>G0NZD0</accession>